<sequence>MKASAPVMGLVLLSGILLAACVDLYKVEIETDKSYLIVEGTVNNLPDRQVVSIFRTKTDAVFKSSEFTSTIVAQKGGSEPVAEARVVVIENGQTRYDLTETEPGYYEMPASFLGRVGSTYQLSIETAAGQKYLSSIETISPVPPIARIYDRYNAKGIFDRSTSVGQIATNDFYVDFQDPADQRNFYRWTSITYEIQKICATCRGGRYYVTTNDGECRTDSDLSVNNFFDYECKSLCWDIFYGSSLDIFSDVYTNGKLQKDKLVAQIPVYQSNPALVVVRQMSLSPDAYRYYKLVQDQSVNTGSLADTPPAPIRGNISNTSDEAELVLGYFSASEVAENRYWLERRNTVNAQPNGLFASKNGRDPNFELPSSLRSVIPLADCLPSNSRTPNSPSGWRF</sequence>
<comment type="caution">
    <text evidence="1">The sequence shown here is derived from an EMBL/GenBank/DDBJ whole genome shotgun (WGS) entry which is preliminary data.</text>
</comment>
<evidence type="ECO:0000313" key="2">
    <source>
        <dbReference type="Proteomes" id="UP000598271"/>
    </source>
</evidence>
<dbReference type="InterPro" id="IPR025345">
    <property type="entry name" value="DUF4249"/>
</dbReference>
<accession>A0A8J3GAV5</accession>
<dbReference type="EMBL" id="BMXF01000003">
    <property type="protein sequence ID" value="GHB77403.1"/>
    <property type="molecule type" value="Genomic_DNA"/>
</dbReference>
<dbReference type="PROSITE" id="PS51257">
    <property type="entry name" value="PROKAR_LIPOPROTEIN"/>
    <property type="match status" value="1"/>
</dbReference>
<reference evidence="1 2" key="1">
    <citation type="journal article" date="2014" name="Int. J. Syst. Evol. Microbiol.">
        <title>Complete genome sequence of Corynebacterium casei LMG S-19264T (=DSM 44701T), isolated from a smear-ripened cheese.</title>
        <authorList>
            <consortium name="US DOE Joint Genome Institute (JGI-PGF)"/>
            <person name="Walter F."/>
            <person name="Albersmeier A."/>
            <person name="Kalinowski J."/>
            <person name="Ruckert C."/>
        </authorList>
    </citation>
    <scope>NUCLEOTIDE SEQUENCE [LARGE SCALE GENOMIC DNA]</scope>
    <source>
        <strain evidence="1 2">KCTC 12866</strain>
    </source>
</reference>
<gene>
    <name evidence="1" type="ORF">GCM10007390_34370</name>
</gene>
<protein>
    <recommendedName>
        <fullName evidence="3">DUF4249 domain-containing protein</fullName>
    </recommendedName>
</protein>
<organism evidence="1 2">
    <name type="scientific">Persicitalea jodogahamensis</name>
    <dbReference type="NCBI Taxonomy" id="402147"/>
    <lineage>
        <taxon>Bacteria</taxon>
        <taxon>Pseudomonadati</taxon>
        <taxon>Bacteroidota</taxon>
        <taxon>Cytophagia</taxon>
        <taxon>Cytophagales</taxon>
        <taxon>Spirosomataceae</taxon>
        <taxon>Persicitalea</taxon>
    </lineage>
</organism>
<proteinExistence type="predicted"/>
<dbReference type="AlphaFoldDB" id="A0A8J3GAV5"/>
<dbReference type="Pfam" id="PF14054">
    <property type="entry name" value="DUF4249"/>
    <property type="match status" value="1"/>
</dbReference>
<evidence type="ECO:0008006" key="3">
    <source>
        <dbReference type="Google" id="ProtNLM"/>
    </source>
</evidence>
<name>A0A8J3GAV5_9BACT</name>
<keyword evidence="2" id="KW-1185">Reference proteome</keyword>
<dbReference type="RefSeq" id="WP_189565750.1">
    <property type="nucleotide sequence ID" value="NZ_BMXF01000003.1"/>
</dbReference>
<evidence type="ECO:0000313" key="1">
    <source>
        <dbReference type="EMBL" id="GHB77403.1"/>
    </source>
</evidence>
<dbReference type="Proteomes" id="UP000598271">
    <property type="component" value="Unassembled WGS sequence"/>
</dbReference>